<dbReference type="InterPro" id="IPR001898">
    <property type="entry name" value="SLC13A/DASS"/>
</dbReference>
<proteinExistence type="predicted"/>
<comment type="subcellular location">
    <subcellularLocation>
        <location evidence="1">Membrane</location>
        <topology evidence="1">Multi-pass membrane protein</topology>
    </subcellularLocation>
</comment>
<evidence type="ECO:0000313" key="6">
    <source>
        <dbReference type="EMBL" id="EGA93051.1"/>
    </source>
</evidence>
<reference evidence="6 7" key="1">
    <citation type="submission" date="2010-12" db="EMBL/GenBank/DDBJ databases">
        <title>The Genome Sequence of Clostridium symbiosum strain WAL-14163.</title>
        <authorList>
            <person name="Earl A."/>
            <person name="Ward D."/>
            <person name="Feldgarden M."/>
            <person name="Gevers D."/>
            <person name="Finegold S.M."/>
            <person name="Summanen P.H."/>
            <person name="Molitoris D.R."/>
            <person name="Vaisanen M.L."/>
            <person name="Daigneault M."/>
            <person name="Young S.K."/>
            <person name="Zeng Q."/>
            <person name="Gargeya S."/>
            <person name="Fitzgerald M."/>
            <person name="Haas B."/>
            <person name="Abouelleil A."/>
            <person name="Alvarado L."/>
            <person name="Arachchi H.M."/>
            <person name="Berlin A."/>
            <person name="Brown A."/>
            <person name="Chapman S.B."/>
            <person name="Chen Z."/>
            <person name="Dunbar C."/>
            <person name="Freedman E."/>
            <person name="Gearin G."/>
            <person name="Gellesch M."/>
            <person name="Goldberg J."/>
            <person name="Griggs A."/>
            <person name="Gujja S."/>
            <person name="Heilman E."/>
            <person name="Heiman D."/>
            <person name="Howarth C."/>
            <person name="Larson L."/>
            <person name="Lui A."/>
            <person name="MacDonald P.J.P."/>
            <person name="Mehta T."/>
            <person name="Montmayeur A."/>
            <person name="Murphy C."/>
            <person name="Neiman D."/>
            <person name="Pearson M."/>
            <person name="Priest M."/>
            <person name="Roberts A."/>
            <person name="Saif S."/>
            <person name="Shea T."/>
            <person name="Shenoy N."/>
            <person name="Sisk P."/>
            <person name="Stolte C."/>
            <person name="Sykes S."/>
            <person name="White J."/>
            <person name="Yandava C."/>
            <person name="Nusbaum C."/>
            <person name="Birren B."/>
        </authorList>
    </citation>
    <scope>NUCLEOTIDE SEQUENCE [LARGE SCALE GENOMIC DNA]</scope>
    <source>
        <strain evidence="6 7">WAL-14163</strain>
    </source>
</reference>
<gene>
    <name evidence="6" type="ORF">HMPREF9474_03199</name>
</gene>
<keyword evidence="3 5" id="KW-1133">Transmembrane helix</keyword>
<sequence>MGTRVYFFDCFCKQLGKTGDSVGGNSYIVGFIFFIFPFALTQFMLNRATMLIFHPIAIATAASLGADPRGLMILVQAACLTAFMTPMANGTVPFIMGYGGYTQKSLLKQGLPIAIVICLVSVLWTMTVFPLFP</sequence>
<protein>
    <submittedName>
        <fullName evidence="6">Uncharacterized protein</fullName>
    </submittedName>
</protein>
<evidence type="ECO:0000256" key="4">
    <source>
        <dbReference type="ARBA" id="ARBA00023136"/>
    </source>
</evidence>
<dbReference type="HOGENOM" id="CLU_1903086_0_0_9"/>
<keyword evidence="2 5" id="KW-0812">Transmembrane</keyword>
<keyword evidence="4 5" id="KW-0472">Membrane</keyword>
<feature type="transmembrane region" description="Helical" evidence="5">
    <location>
        <begin position="72"/>
        <end position="98"/>
    </location>
</feature>
<feature type="transmembrane region" description="Helical" evidence="5">
    <location>
        <begin position="110"/>
        <end position="132"/>
    </location>
</feature>
<evidence type="ECO:0000256" key="1">
    <source>
        <dbReference type="ARBA" id="ARBA00004141"/>
    </source>
</evidence>
<dbReference type="Pfam" id="PF00939">
    <property type="entry name" value="Na_sulph_symp"/>
    <property type="match status" value="1"/>
</dbReference>
<dbReference type="GO" id="GO:0022857">
    <property type="term" value="F:transmembrane transporter activity"/>
    <property type="evidence" value="ECO:0007669"/>
    <property type="project" value="InterPro"/>
</dbReference>
<dbReference type="Proteomes" id="UP000002970">
    <property type="component" value="Unassembled WGS sequence"/>
</dbReference>
<dbReference type="STRING" id="1512.GCA_900049235_03457"/>
<dbReference type="RefSeq" id="WP_003502367.1">
    <property type="nucleotide sequence ID" value="NZ_GL834313.1"/>
</dbReference>
<dbReference type="PANTHER" id="PTHR43652">
    <property type="entry name" value="BASIC AMINO ACID ANTIPORTER YFCC-RELATED"/>
    <property type="match status" value="1"/>
</dbReference>
<name>E7GQK4_CLOS6</name>
<dbReference type="GO" id="GO:0005886">
    <property type="term" value="C:plasma membrane"/>
    <property type="evidence" value="ECO:0007669"/>
    <property type="project" value="TreeGrafter"/>
</dbReference>
<dbReference type="eggNOG" id="COG0471">
    <property type="taxonomic scope" value="Bacteria"/>
</dbReference>
<evidence type="ECO:0000256" key="2">
    <source>
        <dbReference type="ARBA" id="ARBA00022692"/>
    </source>
</evidence>
<dbReference type="PANTHER" id="PTHR43652:SF2">
    <property type="entry name" value="BASIC AMINO ACID ANTIPORTER YFCC-RELATED"/>
    <property type="match status" value="1"/>
</dbReference>
<evidence type="ECO:0000256" key="5">
    <source>
        <dbReference type="SAM" id="Phobius"/>
    </source>
</evidence>
<comment type="caution">
    <text evidence="6">The sequence shown here is derived from an EMBL/GenBank/DDBJ whole genome shotgun (WGS) entry which is preliminary data.</text>
</comment>
<dbReference type="EMBL" id="ADLQ01000071">
    <property type="protein sequence ID" value="EGA93051.1"/>
    <property type="molecule type" value="Genomic_DNA"/>
</dbReference>
<dbReference type="AlphaFoldDB" id="E7GQK4"/>
<dbReference type="InterPro" id="IPR051679">
    <property type="entry name" value="DASS-Related_Transporters"/>
</dbReference>
<feature type="transmembrane region" description="Helical" evidence="5">
    <location>
        <begin position="24"/>
        <end position="41"/>
    </location>
</feature>
<accession>E7GQK4</accession>
<evidence type="ECO:0000256" key="3">
    <source>
        <dbReference type="ARBA" id="ARBA00022989"/>
    </source>
</evidence>
<feature type="transmembrane region" description="Helical" evidence="5">
    <location>
        <begin position="48"/>
        <end position="66"/>
    </location>
</feature>
<organism evidence="6 7">
    <name type="scientific">Clostridium symbiosum (strain WAL-14163)</name>
    <dbReference type="NCBI Taxonomy" id="742740"/>
    <lineage>
        <taxon>Bacteria</taxon>
        <taxon>Bacillati</taxon>
        <taxon>Bacillota</taxon>
        <taxon>Clostridia</taxon>
        <taxon>Lachnospirales</taxon>
        <taxon>Lachnospiraceae</taxon>
        <taxon>Otoolea</taxon>
    </lineage>
</organism>
<keyword evidence="7" id="KW-1185">Reference proteome</keyword>
<evidence type="ECO:0000313" key="7">
    <source>
        <dbReference type="Proteomes" id="UP000002970"/>
    </source>
</evidence>